<dbReference type="EMBL" id="GBRH01190845">
    <property type="protein sequence ID" value="JAE07051.1"/>
    <property type="molecule type" value="Transcribed_RNA"/>
</dbReference>
<proteinExistence type="predicted"/>
<organism evidence="1">
    <name type="scientific">Arundo donax</name>
    <name type="common">Giant reed</name>
    <name type="synonym">Donax arundinaceus</name>
    <dbReference type="NCBI Taxonomy" id="35708"/>
    <lineage>
        <taxon>Eukaryota</taxon>
        <taxon>Viridiplantae</taxon>
        <taxon>Streptophyta</taxon>
        <taxon>Embryophyta</taxon>
        <taxon>Tracheophyta</taxon>
        <taxon>Spermatophyta</taxon>
        <taxon>Magnoliopsida</taxon>
        <taxon>Liliopsida</taxon>
        <taxon>Poales</taxon>
        <taxon>Poaceae</taxon>
        <taxon>PACMAD clade</taxon>
        <taxon>Arundinoideae</taxon>
        <taxon>Arundineae</taxon>
        <taxon>Arundo</taxon>
    </lineage>
</organism>
<accession>A0A0A9FA80</accession>
<evidence type="ECO:0000313" key="1">
    <source>
        <dbReference type="EMBL" id="JAE07051.1"/>
    </source>
</evidence>
<name>A0A0A9FA80_ARUDO</name>
<reference evidence="1" key="1">
    <citation type="submission" date="2014-09" db="EMBL/GenBank/DDBJ databases">
        <authorList>
            <person name="Magalhaes I.L.F."/>
            <person name="Oliveira U."/>
            <person name="Santos F.R."/>
            <person name="Vidigal T.H.D.A."/>
            <person name="Brescovit A.D."/>
            <person name="Santos A.J."/>
        </authorList>
    </citation>
    <scope>NUCLEOTIDE SEQUENCE</scope>
    <source>
        <tissue evidence="1">Shoot tissue taken approximately 20 cm above the soil surface</tissue>
    </source>
</reference>
<protein>
    <submittedName>
        <fullName evidence="1">Uncharacterized protein</fullName>
    </submittedName>
</protein>
<reference evidence="1" key="2">
    <citation type="journal article" date="2015" name="Data Brief">
        <title>Shoot transcriptome of the giant reed, Arundo donax.</title>
        <authorList>
            <person name="Barrero R.A."/>
            <person name="Guerrero F.D."/>
            <person name="Moolhuijzen P."/>
            <person name="Goolsby J.A."/>
            <person name="Tidwell J."/>
            <person name="Bellgard S.E."/>
            <person name="Bellgard M.I."/>
        </authorList>
    </citation>
    <scope>NUCLEOTIDE SEQUENCE</scope>
    <source>
        <tissue evidence="1">Shoot tissue taken approximately 20 cm above the soil surface</tissue>
    </source>
</reference>
<sequence length="13" mass="1494">MSSFVQFVAFSFP</sequence>